<dbReference type="HAMAP" id="MF_00061">
    <property type="entry name" value="IspE"/>
    <property type="match status" value="1"/>
</dbReference>
<dbReference type="UniPathway" id="UPA00056">
    <property type="reaction ID" value="UER00094"/>
</dbReference>
<dbReference type="EC" id="2.7.1.148" evidence="2 9"/>
<dbReference type="NCBIfam" id="TIGR00154">
    <property type="entry name" value="ispE"/>
    <property type="match status" value="1"/>
</dbReference>
<evidence type="ECO:0000313" key="12">
    <source>
        <dbReference type="EMBL" id="VEJ35877.1"/>
    </source>
</evidence>
<keyword evidence="6 9" id="KW-0418">Kinase</keyword>
<organism evidence="12 13">
    <name type="scientific">Aedoeadaptatus ivorii</name>
    <dbReference type="NCBI Taxonomy" id="54006"/>
    <lineage>
        <taxon>Bacteria</taxon>
        <taxon>Bacillati</taxon>
        <taxon>Bacillota</taxon>
        <taxon>Tissierellia</taxon>
        <taxon>Tissierellales</taxon>
        <taxon>Peptoniphilaceae</taxon>
        <taxon>Aedoeadaptatus</taxon>
    </lineage>
</organism>
<dbReference type="AlphaFoldDB" id="A0A448V2C9"/>
<reference evidence="12 13" key="1">
    <citation type="submission" date="2018-12" db="EMBL/GenBank/DDBJ databases">
        <authorList>
            <consortium name="Pathogen Informatics"/>
        </authorList>
    </citation>
    <scope>NUCLEOTIDE SEQUENCE [LARGE SCALE GENOMIC DNA]</scope>
    <source>
        <strain evidence="12 13">NCTC13079</strain>
    </source>
</reference>
<dbReference type="OrthoDB" id="9809438at2"/>
<accession>A0A448V2C9</accession>
<dbReference type="GO" id="GO:0005524">
    <property type="term" value="F:ATP binding"/>
    <property type="evidence" value="ECO:0007669"/>
    <property type="project" value="UniProtKB-UniRule"/>
</dbReference>
<dbReference type="PANTHER" id="PTHR43527:SF2">
    <property type="entry name" value="4-DIPHOSPHOCYTIDYL-2-C-METHYL-D-ERYTHRITOL KINASE, CHLOROPLASTIC"/>
    <property type="match status" value="1"/>
</dbReference>
<comment type="pathway">
    <text evidence="9">Isoprenoid biosynthesis; isopentenyl diphosphate biosynthesis via DXP pathway; isopentenyl diphosphate from 1-deoxy-D-xylulose 5-phosphate: step 3/6.</text>
</comment>
<feature type="active site" evidence="9">
    <location>
        <position position="125"/>
    </location>
</feature>
<keyword evidence="4 9" id="KW-0808">Transferase</keyword>
<evidence type="ECO:0000256" key="7">
    <source>
        <dbReference type="ARBA" id="ARBA00022840"/>
    </source>
</evidence>
<comment type="caution">
    <text evidence="9">Lacks conserved residue(s) required for the propagation of feature annotation.</text>
</comment>
<dbReference type="Gene3D" id="3.30.230.10">
    <property type="match status" value="1"/>
</dbReference>
<evidence type="ECO:0000259" key="10">
    <source>
        <dbReference type="Pfam" id="PF00288"/>
    </source>
</evidence>
<keyword evidence="9" id="KW-0414">Isoprene biosynthesis</keyword>
<dbReference type="InterPro" id="IPR013750">
    <property type="entry name" value="GHMP_kinase_C_dom"/>
</dbReference>
<dbReference type="PIRSF" id="PIRSF010376">
    <property type="entry name" value="IspE"/>
    <property type="match status" value="1"/>
</dbReference>
<evidence type="ECO:0000256" key="5">
    <source>
        <dbReference type="ARBA" id="ARBA00022741"/>
    </source>
</evidence>
<keyword evidence="7 9" id="KW-0067">ATP-binding</keyword>
<dbReference type="Pfam" id="PF00288">
    <property type="entry name" value="GHMP_kinases_N"/>
    <property type="match status" value="1"/>
</dbReference>
<sequence>MRAYAKINVGLWVRHRREDGYHEIETIFLPLELHDAIQIEKAKQYHVKGPHYGENDLMYKAYRAMEDRYGPMPISIEIAKRIPAGAGLAGGTADGAAVMRGMRDLYLPAVEDDTLREIARPLGADFPYCIASRPALGTGIGDELTFLVPVPSYPLLLLNPGYPVSTPVAYQRLSADRRAGSVEESIACLVNGDIEGLGRYAVNHLKPGVAAFCPEVESMIADLYATGAAFADMTGSGPTVYGIFADERARDRSYAILKARYAAVIRTRVRGERDV</sequence>
<dbReference type="GO" id="GO:0016114">
    <property type="term" value="P:terpenoid biosynthetic process"/>
    <property type="evidence" value="ECO:0007669"/>
    <property type="project" value="UniProtKB-UniRule"/>
</dbReference>
<evidence type="ECO:0000259" key="11">
    <source>
        <dbReference type="Pfam" id="PF08544"/>
    </source>
</evidence>
<comment type="function">
    <text evidence="9">Catalyzes the phosphorylation of the position 2 hydroxy group of 4-diphosphocytidyl-2C-methyl-D-erythritol.</text>
</comment>
<dbReference type="InterPro" id="IPR014721">
    <property type="entry name" value="Ribsml_uS5_D2-typ_fold_subgr"/>
</dbReference>
<keyword evidence="13" id="KW-1185">Reference proteome</keyword>
<dbReference type="KEGG" id="piv:NCTC13079_01065"/>
<evidence type="ECO:0000256" key="3">
    <source>
        <dbReference type="ARBA" id="ARBA00017473"/>
    </source>
</evidence>
<dbReference type="Gene3D" id="3.30.70.890">
    <property type="entry name" value="GHMP kinase, C-terminal domain"/>
    <property type="match status" value="1"/>
</dbReference>
<dbReference type="Proteomes" id="UP000269544">
    <property type="component" value="Chromosome"/>
</dbReference>
<evidence type="ECO:0000256" key="2">
    <source>
        <dbReference type="ARBA" id="ARBA00012052"/>
    </source>
</evidence>
<feature type="domain" description="GHMP kinase N-terminal" evidence="10">
    <location>
        <begin position="57"/>
        <end position="126"/>
    </location>
</feature>
<name>A0A448V2C9_9FIRM</name>
<dbReference type="InterPro" id="IPR036554">
    <property type="entry name" value="GHMP_kinase_C_sf"/>
</dbReference>
<evidence type="ECO:0000256" key="4">
    <source>
        <dbReference type="ARBA" id="ARBA00022679"/>
    </source>
</evidence>
<dbReference type="RefSeq" id="WP_126465631.1">
    <property type="nucleotide sequence ID" value="NZ_LR134523.1"/>
</dbReference>
<evidence type="ECO:0000256" key="1">
    <source>
        <dbReference type="ARBA" id="ARBA00009684"/>
    </source>
</evidence>
<feature type="domain" description="GHMP kinase C-terminal" evidence="11">
    <location>
        <begin position="186"/>
        <end position="262"/>
    </location>
</feature>
<proteinExistence type="inferred from homology"/>
<dbReference type="InterPro" id="IPR020568">
    <property type="entry name" value="Ribosomal_Su5_D2-typ_SF"/>
</dbReference>
<evidence type="ECO:0000256" key="9">
    <source>
        <dbReference type="HAMAP-Rule" id="MF_00061"/>
    </source>
</evidence>
<dbReference type="GO" id="GO:0019288">
    <property type="term" value="P:isopentenyl diphosphate biosynthetic process, methylerythritol 4-phosphate pathway"/>
    <property type="evidence" value="ECO:0007669"/>
    <property type="project" value="UniProtKB-UniRule"/>
</dbReference>
<comment type="catalytic activity">
    <reaction evidence="9">
        <text>4-CDP-2-C-methyl-D-erythritol + ATP = 4-CDP-2-C-methyl-D-erythritol 2-phosphate + ADP + H(+)</text>
        <dbReference type="Rhea" id="RHEA:18437"/>
        <dbReference type="ChEBI" id="CHEBI:15378"/>
        <dbReference type="ChEBI" id="CHEBI:30616"/>
        <dbReference type="ChEBI" id="CHEBI:57823"/>
        <dbReference type="ChEBI" id="CHEBI:57919"/>
        <dbReference type="ChEBI" id="CHEBI:456216"/>
        <dbReference type="EC" id="2.7.1.148"/>
    </reaction>
</comment>
<dbReference type="InterPro" id="IPR006204">
    <property type="entry name" value="GHMP_kinase_N_dom"/>
</dbReference>
<evidence type="ECO:0000256" key="8">
    <source>
        <dbReference type="ARBA" id="ARBA00032554"/>
    </source>
</evidence>
<comment type="similarity">
    <text evidence="1 9">Belongs to the GHMP kinase family. IspE subfamily.</text>
</comment>
<evidence type="ECO:0000313" key="13">
    <source>
        <dbReference type="Proteomes" id="UP000269544"/>
    </source>
</evidence>
<dbReference type="SUPFAM" id="SSF54211">
    <property type="entry name" value="Ribosomal protein S5 domain 2-like"/>
    <property type="match status" value="1"/>
</dbReference>
<dbReference type="EMBL" id="LR134523">
    <property type="protein sequence ID" value="VEJ35877.1"/>
    <property type="molecule type" value="Genomic_DNA"/>
</dbReference>
<dbReference type="InterPro" id="IPR004424">
    <property type="entry name" value="IspE"/>
</dbReference>
<protein>
    <recommendedName>
        <fullName evidence="3 9">4-diphosphocytidyl-2-C-methyl-D-erythritol kinase</fullName>
        <shortName evidence="9">CMK</shortName>
        <ecNumber evidence="2 9">2.7.1.148</ecNumber>
    </recommendedName>
    <alternativeName>
        <fullName evidence="8 9">4-(cytidine-5'-diphospho)-2-C-methyl-D-erythritol kinase</fullName>
    </alternativeName>
</protein>
<dbReference type="Pfam" id="PF08544">
    <property type="entry name" value="GHMP_kinases_C"/>
    <property type="match status" value="1"/>
</dbReference>
<feature type="active site" evidence="9">
    <location>
        <position position="6"/>
    </location>
</feature>
<dbReference type="GO" id="GO:0050515">
    <property type="term" value="F:4-(cytidine 5'-diphospho)-2-C-methyl-D-erythritol kinase activity"/>
    <property type="evidence" value="ECO:0007669"/>
    <property type="project" value="UniProtKB-UniRule"/>
</dbReference>
<dbReference type="PANTHER" id="PTHR43527">
    <property type="entry name" value="4-DIPHOSPHOCYTIDYL-2-C-METHYL-D-ERYTHRITOL KINASE, CHLOROPLASTIC"/>
    <property type="match status" value="1"/>
</dbReference>
<dbReference type="SUPFAM" id="SSF55060">
    <property type="entry name" value="GHMP Kinase, C-terminal domain"/>
    <property type="match status" value="1"/>
</dbReference>
<evidence type="ECO:0000256" key="6">
    <source>
        <dbReference type="ARBA" id="ARBA00022777"/>
    </source>
</evidence>
<keyword evidence="5 9" id="KW-0547">Nucleotide-binding</keyword>
<gene>
    <name evidence="9 12" type="primary">ispE</name>
    <name evidence="12" type="ORF">NCTC13079_01065</name>
</gene>